<sequence length="137" mass="15967">MHLARADFFITLFEVDLRFRKIDPHAPFTQKIPETLNAFLLQNNFGERVFLRRKFHKKLFFQKAFFEGELPQSCRYAIFLGTGEAAFEQLKGFSLLENIVENRYPIKATIHEKPPHIKTPEKKEVVCALCPSLQLAV</sequence>
<dbReference type="EMBL" id="CP015820">
    <property type="protein sequence ID" value="AQT43052.1"/>
    <property type="molecule type" value="Genomic_DNA"/>
</dbReference>
<keyword evidence="2" id="KW-1185">Reference proteome</keyword>
<reference evidence="1 2" key="1">
    <citation type="submission" date="2016-11" db="EMBL/GenBank/DDBJ databases">
        <title>Comparative genomics of Bartonella apis.</title>
        <authorList>
            <person name="Engel P."/>
        </authorList>
    </citation>
    <scope>NUCLEOTIDE SEQUENCE [LARGE SCALE GENOMIC DNA]</scope>
    <source>
        <strain evidence="1 2">BBC0178</strain>
    </source>
</reference>
<protein>
    <submittedName>
        <fullName evidence="1">Uncharacterized protein</fullName>
    </submittedName>
</protein>
<evidence type="ECO:0000313" key="1">
    <source>
        <dbReference type="EMBL" id="AQT43052.1"/>
    </source>
</evidence>
<dbReference type="AlphaFoldDB" id="A0A1U9MC03"/>
<organism evidence="1 2">
    <name type="scientific">Bartonella apihabitans</name>
    <dbReference type="NCBI Taxonomy" id="2750929"/>
    <lineage>
        <taxon>Bacteria</taxon>
        <taxon>Pseudomonadati</taxon>
        <taxon>Pseudomonadota</taxon>
        <taxon>Alphaproteobacteria</taxon>
        <taxon>Hyphomicrobiales</taxon>
        <taxon>Bartonellaceae</taxon>
        <taxon>Bartonella</taxon>
    </lineage>
</organism>
<name>A0A1U9MC03_9HYPH</name>
<evidence type="ECO:0000313" key="2">
    <source>
        <dbReference type="Proteomes" id="UP000189660"/>
    </source>
</evidence>
<dbReference type="Proteomes" id="UP000189660">
    <property type="component" value="Chromosome"/>
</dbReference>
<proteinExistence type="predicted"/>
<accession>A0A1U9MC03</accession>
<dbReference type="KEGG" id="bapa:BBC0178_015970"/>
<gene>
    <name evidence="1" type="ORF">BBC0178_015970</name>
</gene>